<dbReference type="RefSeq" id="WP_284921290.1">
    <property type="nucleotide sequence ID" value="NZ_CP126980.1"/>
</dbReference>
<sequence length="415" mass="44045">MNSPVVVVDPFSSGTEVAPAFAAHGVPAVAVLSAPGLSAQPWRPGDFAEVLEHSPAAVHRLRELRPRCVLPGTESGVALAEELTRLLTPRFANEPSLAVARRNKGAMQAALAGAGLPAIRGVCTGDPAVVSRWLAGNGLDRGDLIVKPAESAGTDGVTLVPAGTPWRPAFDRLAGATNRLGRVNDDVVVQELLTGTEYAVDTVTVDGRHVLCGIGRYTKRTLGGSAAVYDCTDFIPMDPAVHGPMVAYTYAALDALGVRWGAAHSEVMMTAGGPRLIETGMRAHGGGHPEYSRLGTGSGQLERLAEAFAGPGPVTGDYVQHTRVRSVFLAAPRRGVLRDRESFTALRGLRSHYTTRIGYADGDVVPRTRDLYTIFGLVVLAHPDPDVIEADYRRVREAESALRLIDADPPHEEKP</sequence>
<organism evidence="6 7">
    <name type="scientific">Actinoplanes oblitus</name>
    <dbReference type="NCBI Taxonomy" id="3040509"/>
    <lineage>
        <taxon>Bacteria</taxon>
        <taxon>Bacillati</taxon>
        <taxon>Actinomycetota</taxon>
        <taxon>Actinomycetes</taxon>
        <taxon>Micromonosporales</taxon>
        <taxon>Micromonosporaceae</taxon>
        <taxon>Actinoplanes</taxon>
    </lineage>
</organism>
<keyword evidence="3 4" id="KW-0067">ATP-binding</keyword>
<evidence type="ECO:0000313" key="6">
    <source>
        <dbReference type="EMBL" id="WIM99851.1"/>
    </source>
</evidence>
<evidence type="ECO:0000256" key="3">
    <source>
        <dbReference type="ARBA" id="ARBA00022840"/>
    </source>
</evidence>
<dbReference type="Proteomes" id="UP001240150">
    <property type="component" value="Chromosome"/>
</dbReference>
<evidence type="ECO:0000256" key="1">
    <source>
        <dbReference type="ARBA" id="ARBA00022598"/>
    </source>
</evidence>
<dbReference type="EMBL" id="CP126980">
    <property type="protein sequence ID" value="WIM99851.1"/>
    <property type="molecule type" value="Genomic_DNA"/>
</dbReference>
<evidence type="ECO:0000256" key="4">
    <source>
        <dbReference type="PROSITE-ProRule" id="PRU00409"/>
    </source>
</evidence>
<reference evidence="6 7" key="1">
    <citation type="submission" date="2023-06" db="EMBL/GenBank/DDBJ databases">
        <authorList>
            <person name="Yushchuk O."/>
            <person name="Binda E."/>
            <person name="Ruckert-Reed C."/>
            <person name="Fedorenko V."/>
            <person name="Kalinowski J."/>
            <person name="Marinelli F."/>
        </authorList>
    </citation>
    <scope>NUCLEOTIDE SEQUENCE [LARGE SCALE GENOMIC DNA]</scope>
    <source>
        <strain evidence="6 7">NRRL 3884</strain>
    </source>
</reference>
<dbReference type="Pfam" id="PF13535">
    <property type="entry name" value="ATP-grasp_4"/>
    <property type="match status" value="1"/>
</dbReference>
<keyword evidence="1" id="KW-0436">Ligase</keyword>
<protein>
    <submittedName>
        <fullName evidence="6">ATP-grasp domain-containing protein</fullName>
    </submittedName>
</protein>
<keyword evidence="7" id="KW-1185">Reference proteome</keyword>
<keyword evidence="2 4" id="KW-0547">Nucleotide-binding</keyword>
<dbReference type="InterPro" id="IPR011761">
    <property type="entry name" value="ATP-grasp"/>
</dbReference>
<gene>
    <name evidence="6" type="ORF">ACTOB_003516</name>
</gene>
<evidence type="ECO:0000256" key="2">
    <source>
        <dbReference type="ARBA" id="ARBA00022741"/>
    </source>
</evidence>
<dbReference type="PANTHER" id="PTHR43585:SF2">
    <property type="entry name" value="ATP-GRASP ENZYME FSQD"/>
    <property type="match status" value="1"/>
</dbReference>
<dbReference type="PANTHER" id="PTHR43585">
    <property type="entry name" value="FUMIPYRROLE BIOSYNTHESIS PROTEIN C"/>
    <property type="match status" value="1"/>
</dbReference>
<name>A0ABY8WPP4_9ACTN</name>
<evidence type="ECO:0000259" key="5">
    <source>
        <dbReference type="PROSITE" id="PS50975"/>
    </source>
</evidence>
<dbReference type="SUPFAM" id="SSF56059">
    <property type="entry name" value="Glutathione synthetase ATP-binding domain-like"/>
    <property type="match status" value="1"/>
</dbReference>
<evidence type="ECO:0000313" key="7">
    <source>
        <dbReference type="Proteomes" id="UP001240150"/>
    </source>
</evidence>
<feature type="domain" description="ATP-grasp" evidence="5">
    <location>
        <begin position="108"/>
        <end position="309"/>
    </location>
</feature>
<dbReference type="PROSITE" id="PS50975">
    <property type="entry name" value="ATP_GRASP"/>
    <property type="match status" value="1"/>
</dbReference>
<accession>A0ABY8WPP4</accession>
<dbReference type="NCBIfam" id="NF005543">
    <property type="entry name" value="PRK07206.1"/>
    <property type="match status" value="1"/>
</dbReference>
<proteinExistence type="predicted"/>
<dbReference type="Gene3D" id="3.30.470.20">
    <property type="entry name" value="ATP-grasp fold, B domain"/>
    <property type="match status" value="1"/>
</dbReference>
<dbReference type="InterPro" id="IPR052032">
    <property type="entry name" value="ATP-dep_AA_Ligase"/>
</dbReference>